<evidence type="ECO:0000313" key="1">
    <source>
        <dbReference type="EMBL" id="AUN98456.1"/>
    </source>
</evidence>
<dbReference type="KEGG" id="bsto:C0V70_10135"/>
<dbReference type="RefSeq" id="WP_102243747.1">
    <property type="nucleotide sequence ID" value="NZ_CP025704.1"/>
</dbReference>
<dbReference type="InterPro" id="IPR016187">
    <property type="entry name" value="CTDL_fold"/>
</dbReference>
<dbReference type="EMBL" id="CP025704">
    <property type="protein sequence ID" value="AUN98456.1"/>
    <property type="molecule type" value="Genomic_DNA"/>
</dbReference>
<gene>
    <name evidence="1" type="ORF">C0V70_10135</name>
</gene>
<protein>
    <submittedName>
        <fullName evidence="1">Uncharacterized protein</fullName>
    </submittedName>
</protein>
<dbReference type="SUPFAM" id="SSF56436">
    <property type="entry name" value="C-type lectin-like"/>
    <property type="match status" value="1"/>
</dbReference>
<name>A0A2K9NSF8_BACTC</name>
<reference evidence="1 2" key="1">
    <citation type="submission" date="2018-01" db="EMBL/GenBank/DDBJ databases">
        <title>Complete genome sequence of Bacteriovorax stolpii DSM12778.</title>
        <authorList>
            <person name="Tang B."/>
            <person name="Chang J."/>
        </authorList>
    </citation>
    <scope>NUCLEOTIDE SEQUENCE [LARGE SCALE GENOMIC DNA]</scope>
    <source>
        <strain evidence="1 2">DSM 12778</strain>
    </source>
</reference>
<proteinExistence type="predicted"/>
<sequence>MLLKRSFINTFKLATLMIVVSACVPKATEKKAVCGENEAFSTVTRSCYSIEEQRYKPVGTKSSDTLAEETPKTITLTYTDANKDQAVSCKVSAISSNIEAISPLLLNNGLENKAADVYAAFYNLANSIPVPDTATAATYRNNMLTAFTTMRTSFSQASIDSAMTVFVAQATNLLTLATNHPSETIVQNYYVLGQTMLQEFAPIKTQVNNRCECSAGVCTTTISPKLHKSGSAGFSYTVTDVDGESATKAVSLTISPISTATAYLQPVAKSLNVTGAESNTSTPTGINFTIPAAGDINSTAAANFQYTFVSSPKGTVTNCMNLAGSTNGKYDTTCTYTPTDGDAYTTSTPAAATVTINGDITYTAVANGIYGNNISIQYFDLQDSNSPFTKAASFGLISSYQESFVRVNGDAISIYLNLGITTAQKVADLINNHPQANKLVSAAVVAGHETQTPSPTSTPSAVSLAGGVNAYDTITYRVSNGISSSTNTGTIQINVTSTNDLPMVGRDFMDLSVYAPSTTFREEKTNHLVTIDLQDVDSYASAMTINAVIDENLATSTTCPAITTAGMLLLTPNSKFIVTPPAPAVATCDTTTGKCTATVRVDSLLDFYGNVCLYYSVTDSSGATSVNAQGVFISVTGVNDAPLLSETALALNSPSNAAVTLVSTTNMTINEDLASPSTSFKNIYVRPSGDKYEASELTTVTLNSSVSTLVPNVACLNYKPGTTTPVNNVTASVNAYYFDITNLRCYVGTGTTSADWKLYPSLTAYPADCNINVSDSTTYGAAVPSVATTIGKHYLNTLNNKCYIYTSSGWELNPAISNYKISYVPATDKSGTTNITVTVQDNGGTDDSGVDTRTGTFQLTVTSVDDPPVFRSFFTSIQTNEGGDTQSAGFVVDEDDGSTADEDNQQIRITALTSDNTNVLPISAISIFYDLNDNGVEDAGEARPNTLASGTPTAIVIDAAGVVDVSAHKIYFKLDPVDGVSGNANIGVTISDGGPLPANSVTKTFSFIVHPIAALHGGWNNISSVGLKTDKNGAPVAEGETQCNYNLSTDTQKCGTNASCTGTSTPHSTIIPTAAGVIFWDSSNKRCYRSTSNTEYSWVDLKTSCPVTRKAGVNSGENYFIDDDPTNSLTPSFVGQYVLDTVTNKCYVSTGVTDDDWQEYVPAKVTLAWKPFTLVGSGPESGVQIAGWNVYRREKDTDYDFKGGHLKNTSSTSVFTITDPSVRTYTDTTAVAGKVYYYVVRPVDNRRNFPTYTSEIFSEVRVLAAPANYSFVHRWIVNQEMCNGMNITTGTTPNHVDQTSNFRCEYSGPGSTGGYYDYGRDLLVDTQEMGCAYAPAPACTSNGCIGVGAPNNAWATTANELYYSRSTGICYRSTGSSSWEVLQSSATPALYSEGARTALNPPLVNVTKDRAMALCAARAVPTTAADMDLSSTSVTLPNKKDYIAYASHKISITDPEITEMEQGFSLNVQSRCNGSAASGLETAYTDSAIPSTSFIYSLPGTASSNIRSLYTGSIAWGSSKGTEACVSRFGIQDLYGNVAEWVNDGMNCSANISGSTPVNNTKVCTAKTGGTYSFTATDFAGTSSPTYAFNNIIGPFSEGGDGIINASTTSLILANDAVDTSLKVAIGGIAGFPSSGVIKVGNELMAYSGLSSDATGGYFTGLSRGYSGTTAANHASGATVEYYSDDSWLTNWTFSDQLFGATHFIYPLGLPVTSNLDRTNFSAYLDWILAIGPSSGITTNKLHEDGIIVNGSAAGNKNFAVGGSYLSGNRAGRFSSELIDSTVSRADVGFRCVIPVDDSAYDTDSKHTYPY</sequence>
<keyword evidence="2" id="KW-1185">Reference proteome</keyword>
<dbReference type="Proteomes" id="UP000235584">
    <property type="component" value="Chromosome"/>
</dbReference>
<dbReference type="InterPro" id="IPR013783">
    <property type="entry name" value="Ig-like_fold"/>
</dbReference>
<dbReference type="Gene3D" id="2.60.40.10">
    <property type="entry name" value="Immunoglobulins"/>
    <property type="match status" value="1"/>
</dbReference>
<dbReference type="PROSITE" id="PS51257">
    <property type="entry name" value="PROKAR_LIPOPROTEIN"/>
    <property type="match status" value="1"/>
</dbReference>
<organism evidence="1 2">
    <name type="scientific">Bacteriovorax stolpii</name>
    <name type="common">Bdellovibrio stolpii</name>
    <dbReference type="NCBI Taxonomy" id="960"/>
    <lineage>
        <taxon>Bacteria</taxon>
        <taxon>Pseudomonadati</taxon>
        <taxon>Bdellovibrionota</taxon>
        <taxon>Bacteriovoracia</taxon>
        <taxon>Bacteriovoracales</taxon>
        <taxon>Bacteriovoracaceae</taxon>
        <taxon>Bacteriovorax</taxon>
    </lineage>
</organism>
<evidence type="ECO:0000313" key="2">
    <source>
        <dbReference type="Proteomes" id="UP000235584"/>
    </source>
</evidence>
<accession>A0A2K9NSF8</accession>